<dbReference type="Proteomes" id="UP000515977">
    <property type="component" value="Chromosome"/>
</dbReference>
<evidence type="ECO:0000259" key="2">
    <source>
        <dbReference type="Pfam" id="PF01757"/>
    </source>
</evidence>
<dbReference type="InterPro" id="IPR050879">
    <property type="entry name" value="Acyltransferase_3"/>
</dbReference>
<reference evidence="3 4" key="1">
    <citation type="submission" date="2020-08" db="EMBL/GenBank/DDBJ databases">
        <title>Genome sequence of Thermomonas brevis KACC 16975T.</title>
        <authorList>
            <person name="Hyun D.-W."/>
            <person name="Bae J.-W."/>
        </authorList>
    </citation>
    <scope>NUCLEOTIDE SEQUENCE [LARGE SCALE GENOMIC DNA]</scope>
    <source>
        <strain evidence="3 4">KACC 16975</strain>
    </source>
</reference>
<feature type="transmembrane region" description="Helical" evidence="1">
    <location>
        <begin position="55"/>
        <end position="75"/>
    </location>
</feature>
<organism evidence="3 4">
    <name type="scientific">Thermomonas brevis</name>
    <dbReference type="NCBI Taxonomy" id="215691"/>
    <lineage>
        <taxon>Bacteria</taxon>
        <taxon>Pseudomonadati</taxon>
        <taxon>Pseudomonadota</taxon>
        <taxon>Gammaproteobacteria</taxon>
        <taxon>Lysobacterales</taxon>
        <taxon>Lysobacteraceae</taxon>
        <taxon>Thermomonas</taxon>
    </lineage>
</organism>
<dbReference type="AlphaFoldDB" id="A0A7G9QQS2"/>
<keyword evidence="3" id="KW-0808">Transferase</keyword>
<dbReference type="PANTHER" id="PTHR23028">
    <property type="entry name" value="ACETYLTRANSFERASE"/>
    <property type="match status" value="1"/>
</dbReference>
<gene>
    <name evidence="3" type="ORF">H9L17_10830</name>
</gene>
<keyword evidence="3" id="KW-0012">Acyltransferase</keyword>
<dbReference type="KEGG" id="tbv:H9L17_10830"/>
<keyword evidence="1" id="KW-0472">Membrane</keyword>
<feature type="transmembrane region" description="Helical" evidence="1">
    <location>
        <begin position="157"/>
        <end position="181"/>
    </location>
</feature>
<feature type="domain" description="Acyltransferase 3" evidence="2">
    <location>
        <begin position="12"/>
        <end position="146"/>
    </location>
</feature>
<feature type="transmembrane region" description="Helical" evidence="1">
    <location>
        <begin position="128"/>
        <end position="145"/>
    </location>
</feature>
<protein>
    <submittedName>
        <fullName evidence="3">Acyltransferase</fullName>
    </submittedName>
</protein>
<dbReference type="InterPro" id="IPR002656">
    <property type="entry name" value="Acyl_transf_3_dom"/>
</dbReference>
<keyword evidence="1" id="KW-1133">Transmembrane helix</keyword>
<evidence type="ECO:0000256" key="1">
    <source>
        <dbReference type="SAM" id="Phobius"/>
    </source>
</evidence>
<proteinExistence type="predicted"/>
<sequence length="185" mass="20479">MAAAHAAVPRLASGFIGVDVFFVLSGFLITGKLVQEATATGRIRLLPFYVRRLRRLLPALLLMLVAVGAASRWLLSPAALGEQFLTAQMAALWLSNFHFAIGNLDYFAPGSERNLYLHTWSLGVEEQFYLLWPALVLWLLARDGERGLTRLKMGMDMVLVASLLGCIALTRDAPLLAFYMMPLRA</sequence>
<dbReference type="GO" id="GO:0016020">
    <property type="term" value="C:membrane"/>
    <property type="evidence" value="ECO:0007669"/>
    <property type="project" value="TreeGrafter"/>
</dbReference>
<dbReference type="Pfam" id="PF01757">
    <property type="entry name" value="Acyl_transf_3"/>
    <property type="match status" value="1"/>
</dbReference>
<keyword evidence="1" id="KW-0812">Transmembrane</keyword>
<keyword evidence="4" id="KW-1185">Reference proteome</keyword>
<dbReference type="GO" id="GO:0009103">
    <property type="term" value="P:lipopolysaccharide biosynthetic process"/>
    <property type="evidence" value="ECO:0007669"/>
    <property type="project" value="TreeGrafter"/>
</dbReference>
<name>A0A7G9QQS2_9GAMM</name>
<feature type="transmembrane region" description="Helical" evidence="1">
    <location>
        <begin position="12"/>
        <end position="34"/>
    </location>
</feature>
<dbReference type="GO" id="GO:0016747">
    <property type="term" value="F:acyltransferase activity, transferring groups other than amino-acyl groups"/>
    <property type="evidence" value="ECO:0007669"/>
    <property type="project" value="InterPro"/>
</dbReference>
<dbReference type="RefSeq" id="WP_187569465.1">
    <property type="nucleotide sequence ID" value="NZ_CP060711.1"/>
</dbReference>
<accession>A0A7G9QQS2</accession>
<dbReference type="EMBL" id="CP060711">
    <property type="protein sequence ID" value="QNN45697.1"/>
    <property type="molecule type" value="Genomic_DNA"/>
</dbReference>
<evidence type="ECO:0000313" key="3">
    <source>
        <dbReference type="EMBL" id="QNN45697.1"/>
    </source>
</evidence>
<evidence type="ECO:0000313" key="4">
    <source>
        <dbReference type="Proteomes" id="UP000515977"/>
    </source>
</evidence>
<dbReference type="PANTHER" id="PTHR23028:SF53">
    <property type="entry name" value="ACYL_TRANSF_3 DOMAIN-CONTAINING PROTEIN"/>
    <property type="match status" value="1"/>
</dbReference>